<dbReference type="Proteomes" id="UP000307440">
    <property type="component" value="Unassembled WGS sequence"/>
</dbReference>
<feature type="compositionally biased region" description="Polar residues" evidence="1">
    <location>
        <begin position="194"/>
        <end position="205"/>
    </location>
</feature>
<accession>A0A5C3L347</accession>
<dbReference type="AlphaFoldDB" id="A0A5C3L347"/>
<feature type="region of interest" description="Disordered" evidence="1">
    <location>
        <begin position="268"/>
        <end position="291"/>
    </location>
</feature>
<feature type="region of interest" description="Disordered" evidence="1">
    <location>
        <begin position="1"/>
        <end position="22"/>
    </location>
</feature>
<name>A0A5C3L347_COPMA</name>
<feature type="compositionally biased region" description="Polar residues" evidence="1">
    <location>
        <begin position="340"/>
        <end position="350"/>
    </location>
</feature>
<feature type="compositionally biased region" description="Low complexity" evidence="1">
    <location>
        <begin position="63"/>
        <end position="80"/>
    </location>
</feature>
<gene>
    <name evidence="2" type="ORF">FA15DRAFT_754526</name>
</gene>
<feature type="region of interest" description="Disordered" evidence="1">
    <location>
        <begin position="171"/>
        <end position="215"/>
    </location>
</feature>
<sequence>MSKSALKSHVVSGTAGKTASPANSVRWASPISELRTIDIAASNYCNTKTRYCSTSHTQHHLPSTTNTTDADSAASNGSASPKQAIHNQHFNSLFQTGSTKLWYPMLPNLTTQLKEAEKFLDAQIMQGTSLEQSNQLSIPSSNPGLSISNVQHSKSVFSSNAQPPISTTISASTGITQPSPSGRSNYTALPKPNIHSNPSTSSIQPEDSRRHATPCPLMPKPSENFHASKWPQPLQTITSNLVNKSPPPSSVAVASKPKQYAQPVQLPTISVLPGGTNGREEGETDDEGDELGMDVDMDGDVEEGEVPNSDCDDELDELMSGSEEGEVVAVQRNVPIAAQTPPTQSHANATRSKKKPLTPKKAAVLRHAISQKKSVSRRGVHPGKTKTDAMEGIQKKRAMPKVVQVQSPQPSNVDRAQEVGDTHPVATTAAATKPAVSQVPRALDNIPFSTDLMIQWSCHLVTLKRMPPSEREEKARAYKRDLESILDQIEYFEEHPEFTIEGLRVSQLMRHLKAFGTDGGVAVAELKEKVDDIVGRWDRLIASVRLTSQ</sequence>
<keyword evidence="3" id="KW-1185">Reference proteome</keyword>
<organism evidence="2 3">
    <name type="scientific">Coprinopsis marcescibilis</name>
    <name type="common">Agaric fungus</name>
    <name type="synonym">Psathyrella marcescibilis</name>
    <dbReference type="NCBI Taxonomy" id="230819"/>
    <lineage>
        <taxon>Eukaryota</taxon>
        <taxon>Fungi</taxon>
        <taxon>Dikarya</taxon>
        <taxon>Basidiomycota</taxon>
        <taxon>Agaricomycotina</taxon>
        <taxon>Agaricomycetes</taxon>
        <taxon>Agaricomycetidae</taxon>
        <taxon>Agaricales</taxon>
        <taxon>Agaricineae</taxon>
        <taxon>Psathyrellaceae</taxon>
        <taxon>Coprinopsis</taxon>
    </lineage>
</organism>
<feature type="region of interest" description="Disordered" evidence="1">
    <location>
        <begin position="56"/>
        <end position="82"/>
    </location>
</feature>
<protein>
    <submittedName>
        <fullName evidence="2">Uncharacterized protein</fullName>
    </submittedName>
</protein>
<feature type="region of interest" description="Disordered" evidence="1">
    <location>
        <begin position="340"/>
        <end position="360"/>
    </location>
</feature>
<evidence type="ECO:0000313" key="3">
    <source>
        <dbReference type="Proteomes" id="UP000307440"/>
    </source>
</evidence>
<feature type="compositionally biased region" description="Acidic residues" evidence="1">
    <location>
        <begin position="282"/>
        <end position="291"/>
    </location>
</feature>
<evidence type="ECO:0000313" key="2">
    <source>
        <dbReference type="EMBL" id="TFK27012.1"/>
    </source>
</evidence>
<dbReference type="EMBL" id="ML210168">
    <property type="protein sequence ID" value="TFK27012.1"/>
    <property type="molecule type" value="Genomic_DNA"/>
</dbReference>
<reference evidence="2 3" key="1">
    <citation type="journal article" date="2019" name="Nat. Ecol. Evol.">
        <title>Megaphylogeny resolves global patterns of mushroom evolution.</title>
        <authorList>
            <person name="Varga T."/>
            <person name="Krizsan K."/>
            <person name="Foldi C."/>
            <person name="Dima B."/>
            <person name="Sanchez-Garcia M."/>
            <person name="Sanchez-Ramirez S."/>
            <person name="Szollosi G.J."/>
            <person name="Szarkandi J.G."/>
            <person name="Papp V."/>
            <person name="Albert L."/>
            <person name="Andreopoulos W."/>
            <person name="Angelini C."/>
            <person name="Antonin V."/>
            <person name="Barry K.W."/>
            <person name="Bougher N.L."/>
            <person name="Buchanan P."/>
            <person name="Buyck B."/>
            <person name="Bense V."/>
            <person name="Catcheside P."/>
            <person name="Chovatia M."/>
            <person name="Cooper J."/>
            <person name="Damon W."/>
            <person name="Desjardin D."/>
            <person name="Finy P."/>
            <person name="Geml J."/>
            <person name="Haridas S."/>
            <person name="Hughes K."/>
            <person name="Justo A."/>
            <person name="Karasinski D."/>
            <person name="Kautmanova I."/>
            <person name="Kiss B."/>
            <person name="Kocsube S."/>
            <person name="Kotiranta H."/>
            <person name="LaButti K.M."/>
            <person name="Lechner B.E."/>
            <person name="Liimatainen K."/>
            <person name="Lipzen A."/>
            <person name="Lukacs Z."/>
            <person name="Mihaltcheva S."/>
            <person name="Morgado L.N."/>
            <person name="Niskanen T."/>
            <person name="Noordeloos M.E."/>
            <person name="Ohm R.A."/>
            <person name="Ortiz-Santana B."/>
            <person name="Ovrebo C."/>
            <person name="Racz N."/>
            <person name="Riley R."/>
            <person name="Savchenko A."/>
            <person name="Shiryaev A."/>
            <person name="Soop K."/>
            <person name="Spirin V."/>
            <person name="Szebenyi C."/>
            <person name="Tomsovsky M."/>
            <person name="Tulloss R.E."/>
            <person name="Uehling J."/>
            <person name="Grigoriev I.V."/>
            <person name="Vagvolgyi C."/>
            <person name="Papp T."/>
            <person name="Martin F.M."/>
            <person name="Miettinen O."/>
            <person name="Hibbett D.S."/>
            <person name="Nagy L.G."/>
        </authorList>
    </citation>
    <scope>NUCLEOTIDE SEQUENCE [LARGE SCALE GENOMIC DNA]</scope>
    <source>
        <strain evidence="2 3">CBS 121175</strain>
    </source>
</reference>
<feature type="compositionally biased region" description="Polar residues" evidence="1">
    <location>
        <begin position="177"/>
        <end position="187"/>
    </location>
</feature>
<evidence type="ECO:0000256" key="1">
    <source>
        <dbReference type="SAM" id="MobiDB-lite"/>
    </source>
</evidence>
<proteinExistence type="predicted"/>